<evidence type="ECO:0000256" key="3">
    <source>
        <dbReference type="ARBA" id="ARBA00005490"/>
    </source>
</evidence>
<dbReference type="SMART" id="SM00220">
    <property type="entry name" value="S_TKc"/>
    <property type="match status" value="1"/>
</dbReference>
<dbReference type="PROSITE" id="PS50011">
    <property type="entry name" value="PROTEIN_KINASE_DOM"/>
    <property type="match status" value="1"/>
</dbReference>
<dbReference type="InterPro" id="IPR011009">
    <property type="entry name" value="Kinase-like_dom_sf"/>
</dbReference>
<dbReference type="InterPro" id="IPR017441">
    <property type="entry name" value="Protein_kinase_ATP_BS"/>
</dbReference>
<evidence type="ECO:0000256" key="8">
    <source>
        <dbReference type="ARBA" id="ARBA00022679"/>
    </source>
</evidence>
<dbReference type="Gene3D" id="1.10.287.160">
    <property type="entry name" value="HR1 repeat"/>
    <property type="match status" value="3"/>
</dbReference>
<keyword evidence="14" id="KW-0539">Nucleus</keyword>
<dbReference type="InterPro" id="IPR011072">
    <property type="entry name" value="HR1_rho-bd"/>
</dbReference>
<evidence type="ECO:0000256" key="22">
    <source>
        <dbReference type="PROSITE-ProRule" id="PRU10141"/>
    </source>
</evidence>
<dbReference type="InterPro" id="IPR017892">
    <property type="entry name" value="Pkinase_C"/>
</dbReference>
<feature type="coiled-coil region" evidence="23">
    <location>
        <begin position="238"/>
        <end position="272"/>
    </location>
</feature>
<dbReference type="Proteomes" id="UP000645828">
    <property type="component" value="Unassembled WGS sequence"/>
</dbReference>
<reference evidence="28" key="1">
    <citation type="submission" date="2020-12" db="EMBL/GenBank/DDBJ databases">
        <authorList>
            <consortium name="Molecular Ecology Group"/>
        </authorList>
    </citation>
    <scope>NUCLEOTIDE SEQUENCE</scope>
    <source>
        <strain evidence="28">TBG_1078</strain>
    </source>
</reference>
<dbReference type="FunFam" id="1.10.287.160:FF:000002">
    <property type="entry name" value="Putative serine/threonine-protein kinase N2"/>
    <property type="match status" value="1"/>
</dbReference>
<dbReference type="FunFam" id="1.10.510.10:FF:000038">
    <property type="entry name" value="serine/threonine-protein kinase N2 isoform X1"/>
    <property type="match status" value="1"/>
</dbReference>
<feature type="domain" description="REM-1" evidence="27">
    <location>
        <begin position="122"/>
        <end position="202"/>
    </location>
</feature>
<comment type="caution">
    <text evidence="28">The sequence shown here is derived from an EMBL/GenBank/DDBJ whole genome shotgun (WGS) entry which is preliminary data.</text>
</comment>
<keyword evidence="7" id="KW-0597">Phosphoprotein</keyword>
<dbReference type="Gene3D" id="3.30.200.20">
    <property type="entry name" value="Phosphorylase Kinase, domain 1"/>
    <property type="match status" value="1"/>
</dbReference>
<dbReference type="PROSITE" id="PS00107">
    <property type="entry name" value="PROTEIN_KINASE_ATP"/>
    <property type="match status" value="1"/>
</dbReference>
<dbReference type="Gene3D" id="1.10.510.10">
    <property type="entry name" value="Transferase(Phosphotransferase) domain 1"/>
    <property type="match status" value="1"/>
</dbReference>
<evidence type="ECO:0000256" key="2">
    <source>
        <dbReference type="ARBA" id="ARBA00004556"/>
    </source>
</evidence>
<dbReference type="CDD" id="cd11622">
    <property type="entry name" value="HR1_PKN_1"/>
    <property type="match status" value="1"/>
</dbReference>
<feature type="domain" description="Protein kinase" evidence="25">
    <location>
        <begin position="668"/>
        <end position="927"/>
    </location>
</feature>
<evidence type="ECO:0000256" key="5">
    <source>
        <dbReference type="ARBA" id="ARBA00022490"/>
    </source>
</evidence>
<evidence type="ECO:0000256" key="7">
    <source>
        <dbReference type="ARBA" id="ARBA00022553"/>
    </source>
</evidence>
<evidence type="ECO:0000256" key="20">
    <source>
        <dbReference type="ARBA" id="ARBA00080559"/>
    </source>
</evidence>
<evidence type="ECO:0000259" key="27">
    <source>
        <dbReference type="PROSITE" id="PS51860"/>
    </source>
</evidence>
<comment type="similarity">
    <text evidence="3">Belongs to the protein kinase superfamily. AGC Ser/Thr protein kinase family. PKC subfamily.</text>
</comment>
<dbReference type="CDD" id="cd05589">
    <property type="entry name" value="STKc_PKN"/>
    <property type="match status" value="1"/>
</dbReference>
<dbReference type="InterPro" id="IPR037313">
    <property type="entry name" value="PKN_HR1_1"/>
</dbReference>
<dbReference type="EC" id="2.7.11.13" evidence="4"/>
<dbReference type="FunFam" id="1.10.287.160:FF:000003">
    <property type="entry name" value="Putative serine/threonine-protein kinase N2"/>
    <property type="match status" value="1"/>
</dbReference>
<dbReference type="Pfam" id="PF00069">
    <property type="entry name" value="Pkinase"/>
    <property type="match status" value="1"/>
</dbReference>
<evidence type="ECO:0000256" key="23">
    <source>
        <dbReference type="SAM" id="Coils"/>
    </source>
</evidence>
<feature type="region of interest" description="Disordered" evidence="24">
    <location>
        <begin position="1"/>
        <end position="46"/>
    </location>
</feature>
<feature type="region of interest" description="Disordered" evidence="24">
    <location>
        <begin position="500"/>
        <end position="562"/>
    </location>
</feature>
<keyword evidence="6" id="KW-0723">Serine/threonine-protein kinase</keyword>
<sequence length="998" mass="110105">MRDTERERGRDTGRGRSRLHAGSPMRNPIPGLQDQPGANQRPPEDEKEVIRRAIQKELKIKEGVENLRRVATDRRHLGHVQQLLRSSNRRLEQLHGELRALHARILLPGPGPAQADCTEPVAPGPQPPAEQPRARHLEALQRQLQVELKVKQGAENMTHTYANGTPKERKLLAAAQQMLRDSQLKVALLRMKISSLEASGSPEPGPELLAEELRHRLHIEAAVAKGAKNVVKLLGGQRTQDRKALAEAQAQLQESSQKLDLLRLALEQLLEGLPPAHPLRGRVARELRTAVSGNPQPSGVLVKPTAMTGTLEVRLLGCEQLLKAVPGRSPAAALAGSPSQGWLRGRAKPQRGGGDLASEVMAVLKVDNRGVGQTGWAPVAKQSWDQMFIVPLERARELEIGVRWRDWRQLCGVAFLRLEDFLDNACHQLSISLVPQGLLFAQVTFCDPVIERRPRLQRQKRIFSKRRGQDFLRASQMNLSMAAWGRLVMSLLPPCSSPSTISPPKACPQTPATPRGAADPASPSNVPPKKSPLGEEMRPPPKPPRLYLPREPTSEEIPVRGCCSPGGCPDKGGRAGGTEGSPALLCSEPLCPHSAPNAPTWSPGRNLGRLLQPQSPDSRKPLSQEPPPPSPGFVASLVGTARGWAQRVWSISCLPMPLLQETPRLQDFRCLAVLGRGHFGKVLLVQFKGTGKYYAIKALKKQEVLSRDEMESLYCEKRILEAVGRTGHPFLLSLLACFQTSSHACFVTEFAPGGDLMMQIHEDVFPEPHARFYLACVILGLQFLHEKKIIYRDLKLDNLLLDAQGFLKIADFGLCKEGIGFGDRTSTFCGTPEFLAPEVLTQEAYTRAVDWWGLGVLLYEMLVGECPFPGDTEEEVFDCIVNADAPYPHFLSVQGLELIQKLLQKCPEQRLGAGEQDAEEIKTQPFFRTTDWQALLARTVRPPFLPTLCGPTDLRYFEGEFTGLPPALTPPDPRSPLTARQQAAFRDFDFVSEGFLGP</sequence>
<dbReference type="PROSITE" id="PS00108">
    <property type="entry name" value="PROTEIN_KINASE_ST"/>
    <property type="match status" value="1"/>
</dbReference>
<dbReference type="SUPFAM" id="SSF46585">
    <property type="entry name" value="HR1 repeat"/>
    <property type="match status" value="3"/>
</dbReference>
<evidence type="ECO:0000256" key="16">
    <source>
        <dbReference type="ARBA" id="ARBA00047470"/>
    </source>
</evidence>
<evidence type="ECO:0000313" key="29">
    <source>
        <dbReference type="Proteomes" id="UP000645828"/>
    </source>
</evidence>
<feature type="domain" description="AGC-kinase C-terminal" evidence="26">
    <location>
        <begin position="928"/>
        <end position="998"/>
    </location>
</feature>
<keyword evidence="5" id="KW-0963">Cytoplasm</keyword>
<feature type="domain" description="REM-1" evidence="27">
    <location>
        <begin position="206"/>
        <end position="275"/>
    </location>
</feature>
<accession>A0A811XTP1</accession>
<dbReference type="GO" id="GO:0048471">
    <property type="term" value="C:perinuclear region of cytoplasm"/>
    <property type="evidence" value="ECO:0007669"/>
    <property type="project" value="UniProtKB-SubCell"/>
</dbReference>
<evidence type="ECO:0000256" key="13">
    <source>
        <dbReference type="ARBA" id="ARBA00023054"/>
    </source>
</evidence>
<evidence type="ECO:0000256" key="12">
    <source>
        <dbReference type="ARBA" id="ARBA00022840"/>
    </source>
</evidence>
<evidence type="ECO:0000256" key="4">
    <source>
        <dbReference type="ARBA" id="ARBA00012429"/>
    </source>
</evidence>
<evidence type="ECO:0000256" key="6">
    <source>
        <dbReference type="ARBA" id="ARBA00022527"/>
    </source>
</evidence>
<keyword evidence="29" id="KW-1185">Reference proteome</keyword>
<proteinExistence type="inferred from homology"/>
<evidence type="ECO:0000256" key="9">
    <source>
        <dbReference type="ARBA" id="ARBA00022737"/>
    </source>
</evidence>
<protein>
    <recommendedName>
        <fullName evidence="18">Serine/threonine-protein kinase N3</fullName>
        <ecNumber evidence="4">2.7.11.13</ecNumber>
    </recommendedName>
    <alternativeName>
        <fullName evidence="19">Protein kinase PKN-beta</fullName>
    </alternativeName>
    <alternativeName>
        <fullName evidence="20">Protein-kinase C-related kinase 3</fullName>
    </alternativeName>
</protein>
<dbReference type="GO" id="GO:0005524">
    <property type="term" value="F:ATP binding"/>
    <property type="evidence" value="ECO:0007669"/>
    <property type="project" value="UniProtKB-UniRule"/>
</dbReference>
<feature type="region of interest" description="Disordered" evidence="24">
    <location>
        <begin position="597"/>
        <end position="632"/>
    </location>
</feature>
<dbReference type="AlphaFoldDB" id="A0A811XTP1"/>
<comment type="catalytic activity">
    <reaction evidence="16">
        <text>L-seryl-[protein] + ATP = O-phospho-L-seryl-[protein] + ADP + H(+)</text>
        <dbReference type="Rhea" id="RHEA:17989"/>
        <dbReference type="Rhea" id="RHEA-COMP:9863"/>
        <dbReference type="Rhea" id="RHEA-COMP:11604"/>
        <dbReference type="ChEBI" id="CHEBI:15378"/>
        <dbReference type="ChEBI" id="CHEBI:29999"/>
        <dbReference type="ChEBI" id="CHEBI:30616"/>
        <dbReference type="ChEBI" id="CHEBI:83421"/>
        <dbReference type="ChEBI" id="CHEBI:456216"/>
        <dbReference type="EC" id="2.7.11.13"/>
    </reaction>
</comment>
<keyword evidence="9" id="KW-0677">Repeat</keyword>
<comment type="function">
    <text evidence="17">Contributes to invasiveness in malignant prostate cancer.</text>
</comment>
<evidence type="ECO:0000256" key="10">
    <source>
        <dbReference type="ARBA" id="ARBA00022741"/>
    </source>
</evidence>
<comment type="catalytic activity">
    <reaction evidence="15">
        <text>L-threonyl-[protein] + ATP = O-phospho-L-threonyl-[protein] + ADP + H(+)</text>
        <dbReference type="Rhea" id="RHEA:46608"/>
        <dbReference type="Rhea" id="RHEA-COMP:11060"/>
        <dbReference type="Rhea" id="RHEA-COMP:11605"/>
        <dbReference type="ChEBI" id="CHEBI:15378"/>
        <dbReference type="ChEBI" id="CHEBI:30013"/>
        <dbReference type="ChEBI" id="CHEBI:30616"/>
        <dbReference type="ChEBI" id="CHEBI:61977"/>
        <dbReference type="ChEBI" id="CHEBI:456216"/>
        <dbReference type="EC" id="2.7.11.13"/>
    </reaction>
</comment>
<dbReference type="SMART" id="SM00133">
    <property type="entry name" value="S_TK_X"/>
    <property type="match status" value="1"/>
</dbReference>
<dbReference type="InterPro" id="IPR036274">
    <property type="entry name" value="HR1_rpt_sf"/>
</dbReference>
<dbReference type="GO" id="GO:0004697">
    <property type="term" value="F:diacylglycerol-dependent serine/threonine kinase activity"/>
    <property type="evidence" value="ECO:0007669"/>
    <property type="project" value="UniProtKB-EC"/>
</dbReference>
<dbReference type="PANTHER" id="PTHR24351">
    <property type="entry name" value="RIBOSOMAL PROTEIN S6 KINASE"/>
    <property type="match status" value="1"/>
</dbReference>
<organism evidence="28 29">
    <name type="scientific">Nyctereutes procyonoides</name>
    <name type="common">Raccoon dog</name>
    <name type="synonym">Canis procyonoides</name>
    <dbReference type="NCBI Taxonomy" id="34880"/>
    <lineage>
        <taxon>Eukaryota</taxon>
        <taxon>Metazoa</taxon>
        <taxon>Chordata</taxon>
        <taxon>Craniata</taxon>
        <taxon>Vertebrata</taxon>
        <taxon>Euteleostomi</taxon>
        <taxon>Mammalia</taxon>
        <taxon>Eutheria</taxon>
        <taxon>Laurasiatheria</taxon>
        <taxon>Carnivora</taxon>
        <taxon>Caniformia</taxon>
        <taxon>Canidae</taxon>
        <taxon>Nyctereutes</taxon>
    </lineage>
</organism>
<feature type="compositionally biased region" description="Basic and acidic residues" evidence="24">
    <location>
        <begin position="1"/>
        <end position="14"/>
    </location>
</feature>
<dbReference type="InterPro" id="IPR000961">
    <property type="entry name" value="AGC-kinase_C"/>
</dbReference>
<feature type="domain" description="REM-1" evidence="27">
    <location>
        <begin position="27"/>
        <end position="107"/>
    </location>
</feature>
<evidence type="ECO:0000256" key="15">
    <source>
        <dbReference type="ARBA" id="ARBA00047272"/>
    </source>
</evidence>
<dbReference type="GO" id="GO:0007165">
    <property type="term" value="P:signal transduction"/>
    <property type="evidence" value="ECO:0007669"/>
    <property type="project" value="InterPro"/>
</dbReference>
<dbReference type="InterPro" id="IPR035892">
    <property type="entry name" value="C2_domain_sf"/>
</dbReference>
<dbReference type="PROSITE" id="PS51860">
    <property type="entry name" value="REM_1"/>
    <property type="match status" value="3"/>
</dbReference>
<keyword evidence="11" id="KW-0418">Kinase</keyword>
<keyword evidence="13 21" id="KW-0175">Coiled coil</keyword>
<keyword evidence="10 22" id="KW-0547">Nucleotide-binding</keyword>
<dbReference type="Pfam" id="PF00433">
    <property type="entry name" value="Pkinase_C"/>
    <property type="match status" value="1"/>
</dbReference>
<name>A0A811XTP1_NYCPR</name>
<dbReference type="SUPFAM" id="SSF56112">
    <property type="entry name" value="Protein kinase-like (PK-like)"/>
    <property type="match status" value="1"/>
</dbReference>
<evidence type="ECO:0000256" key="24">
    <source>
        <dbReference type="SAM" id="MobiDB-lite"/>
    </source>
</evidence>
<feature type="binding site" evidence="22">
    <location>
        <position position="697"/>
    </location>
    <ligand>
        <name>ATP</name>
        <dbReference type="ChEBI" id="CHEBI:30616"/>
    </ligand>
</feature>
<dbReference type="Pfam" id="PF02185">
    <property type="entry name" value="HR1"/>
    <property type="match status" value="3"/>
</dbReference>
<evidence type="ECO:0000256" key="18">
    <source>
        <dbReference type="ARBA" id="ARBA00072338"/>
    </source>
</evidence>
<gene>
    <name evidence="28" type="ORF">NYPRO_LOCUS1217</name>
</gene>
<keyword evidence="8" id="KW-0808">Transferase</keyword>
<dbReference type="PROSITE" id="PS51285">
    <property type="entry name" value="AGC_KINASE_CTER"/>
    <property type="match status" value="1"/>
</dbReference>
<evidence type="ECO:0000259" key="25">
    <source>
        <dbReference type="PROSITE" id="PS50011"/>
    </source>
</evidence>
<dbReference type="EMBL" id="CAJHUB010000649">
    <property type="protein sequence ID" value="CAD7667937.1"/>
    <property type="molecule type" value="Genomic_DNA"/>
</dbReference>
<dbReference type="InterPro" id="IPR000719">
    <property type="entry name" value="Prot_kinase_dom"/>
</dbReference>
<dbReference type="InterPro" id="IPR008271">
    <property type="entry name" value="Ser/Thr_kinase_AS"/>
</dbReference>
<evidence type="ECO:0000256" key="14">
    <source>
        <dbReference type="ARBA" id="ARBA00023242"/>
    </source>
</evidence>
<dbReference type="FunFam" id="1.10.287.160:FF:000001">
    <property type="entry name" value="Putative serine/threonine-protein kinase N2"/>
    <property type="match status" value="1"/>
</dbReference>
<comment type="subcellular location">
    <subcellularLocation>
        <location evidence="2">Cytoplasm</location>
        <location evidence="2">Perinuclear region</location>
    </subcellularLocation>
    <subcellularLocation>
        <location evidence="1">Nucleus</location>
    </subcellularLocation>
</comment>
<evidence type="ECO:0000259" key="26">
    <source>
        <dbReference type="PROSITE" id="PS51285"/>
    </source>
</evidence>
<dbReference type="GO" id="GO:0005634">
    <property type="term" value="C:nucleus"/>
    <property type="evidence" value="ECO:0007669"/>
    <property type="project" value="UniProtKB-SubCell"/>
</dbReference>
<evidence type="ECO:0000256" key="21">
    <source>
        <dbReference type="PROSITE-ProRule" id="PRU01207"/>
    </source>
</evidence>
<dbReference type="SMART" id="SM00742">
    <property type="entry name" value="Hr1"/>
    <property type="match status" value="3"/>
</dbReference>
<dbReference type="FunFam" id="3.30.200.20:FF:000321">
    <property type="entry name" value="serine/threonine-protein kinase N3 isoform X1"/>
    <property type="match status" value="1"/>
</dbReference>
<evidence type="ECO:0000256" key="1">
    <source>
        <dbReference type="ARBA" id="ARBA00004123"/>
    </source>
</evidence>
<evidence type="ECO:0000313" key="28">
    <source>
        <dbReference type="EMBL" id="CAD7667937.1"/>
    </source>
</evidence>
<evidence type="ECO:0000256" key="19">
    <source>
        <dbReference type="ARBA" id="ARBA00075654"/>
    </source>
</evidence>
<dbReference type="GO" id="GO:0031267">
    <property type="term" value="F:small GTPase binding"/>
    <property type="evidence" value="ECO:0007669"/>
    <property type="project" value="InterPro"/>
</dbReference>
<dbReference type="SUPFAM" id="SSF49562">
    <property type="entry name" value="C2 domain (Calcium/lipid-binding domain, CaLB)"/>
    <property type="match status" value="1"/>
</dbReference>
<keyword evidence="12 22" id="KW-0067">ATP-binding</keyword>
<evidence type="ECO:0000256" key="17">
    <source>
        <dbReference type="ARBA" id="ARBA00054343"/>
    </source>
</evidence>
<evidence type="ECO:0000256" key="11">
    <source>
        <dbReference type="ARBA" id="ARBA00022777"/>
    </source>
</evidence>